<dbReference type="GO" id="GO:0016020">
    <property type="term" value="C:membrane"/>
    <property type="evidence" value="ECO:0007669"/>
    <property type="project" value="UniProtKB-SubCell"/>
</dbReference>
<dbReference type="Gene3D" id="1.10.630.10">
    <property type="entry name" value="Cytochrome P450"/>
    <property type="match status" value="1"/>
</dbReference>
<keyword evidence="9" id="KW-0408">Iron</keyword>
<dbReference type="GO" id="GO:0020037">
    <property type="term" value="F:heme binding"/>
    <property type="evidence" value="ECO:0007669"/>
    <property type="project" value="InterPro"/>
</dbReference>
<dbReference type="Proteomes" id="UP000578531">
    <property type="component" value="Unassembled WGS sequence"/>
</dbReference>
<dbReference type="PRINTS" id="PR00465">
    <property type="entry name" value="EP450IV"/>
</dbReference>
<dbReference type="GeneID" id="59284756"/>
<name>A0A8H6G195_9LECA</name>
<dbReference type="PANTHER" id="PTHR46206">
    <property type="entry name" value="CYTOCHROME P450"/>
    <property type="match status" value="1"/>
</dbReference>
<evidence type="ECO:0000256" key="11">
    <source>
        <dbReference type="ARBA" id="ARBA00023136"/>
    </source>
</evidence>
<evidence type="ECO:0000313" key="12">
    <source>
        <dbReference type="EMBL" id="KAF6238582.1"/>
    </source>
</evidence>
<dbReference type="OrthoDB" id="1844152at2759"/>
<evidence type="ECO:0000256" key="3">
    <source>
        <dbReference type="ARBA" id="ARBA00010617"/>
    </source>
</evidence>
<dbReference type="CDD" id="cd11041">
    <property type="entry name" value="CYP503A1-like"/>
    <property type="match status" value="1"/>
</dbReference>
<sequence length="374" mass="41346">MPGSAASYRIAGELNCFVILGEQLTNDHSLVQATLQFAHDAAITSELMRFTPSILQTPVSFVSMHWSGACRVLQERISCEIRERLSSQNCAEDADKEQMDCIQWTINALRRSSVMSVTGVLERTMGFLFASAHQIPPLVASSLYVLCRHPEYLQPLQEELSRIAEDGLSRTRNQDTPLLDSFLKETARLHPLQTVAMNRKVMTPFVFSDGTHVPAGNTVCVPQQAMMLDPKNYANPLEFQGFRFVTQRDGVTTSTSRLSHPSLLFPFWGAVDRAWTLKIAGLSVNLSSISDGSRPVGKEERITGRLHGRLGTCLSSQYKKTVAPATQPAITAPVTMTISKGLAKAGMAMTPFLWDWAKEWEWGRAQGSVGEVTL</sequence>
<organism evidence="12 13">
    <name type="scientific">Letharia columbiana</name>
    <dbReference type="NCBI Taxonomy" id="112416"/>
    <lineage>
        <taxon>Eukaryota</taxon>
        <taxon>Fungi</taxon>
        <taxon>Dikarya</taxon>
        <taxon>Ascomycota</taxon>
        <taxon>Pezizomycotina</taxon>
        <taxon>Lecanoromycetes</taxon>
        <taxon>OSLEUM clade</taxon>
        <taxon>Lecanoromycetidae</taxon>
        <taxon>Lecanorales</taxon>
        <taxon>Lecanorineae</taxon>
        <taxon>Parmeliaceae</taxon>
        <taxon>Letharia</taxon>
    </lineage>
</organism>
<keyword evidence="11" id="KW-0472">Membrane</keyword>
<evidence type="ECO:0000256" key="7">
    <source>
        <dbReference type="ARBA" id="ARBA00022989"/>
    </source>
</evidence>
<dbReference type="SUPFAM" id="SSF48264">
    <property type="entry name" value="Cytochrome P450"/>
    <property type="match status" value="1"/>
</dbReference>
<keyword evidence="5" id="KW-0812">Transmembrane</keyword>
<dbReference type="PANTHER" id="PTHR46206:SF5">
    <property type="entry name" value="P450, PUTATIVE (EUROFUNG)-RELATED"/>
    <property type="match status" value="1"/>
</dbReference>
<keyword evidence="10" id="KW-0503">Monooxygenase</keyword>
<dbReference type="RefSeq" id="XP_037167881.1">
    <property type="nucleotide sequence ID" value="XM_037305016.1"/>
</dbReference>
<keyword evidence="13" id="KW-1185">Reference proteome</keyword>
<evidence type="ECO:0000256" key="8">
    <source>
        <dbReference type="ARBA" id="ARBA00023002"/>
    </source>
</evidence>
<evidence type="ECO:0000256" key="6">
    <source>
        <dbReference type="ARBA" id="ARBA00022723"/>
    </source>
</evidence>
<dbReference type="InterPro" id="IPR036396">
    <property type="entry name" value="Cyt_P450_sf"/>
</dbReference>
<comment type="similarity">
    <text evidence="3">Belongs to the cytochrome P450 family.</text>
</comment>
<evidence type="ECO:0008006" key="14">
    <source>
        <dbReference type="Google" id="ProtNLM"/>
    </source>
</evidence>
<gene>
    <name evidence="12" type="ORF">HO173_003087</name>
</gene>
<accession>A0A8H6G195</accession>
<evidence type="ECO:0000256" key="10">
    <source>
        <dbReference type="ARBA" id="ARBA00023033"/>
    </source>
</evidence>
<dbReference type="InterPro" id="IPR001128">
    <property type="entry name" value="Cyt_P450"/>
</dbReference>
<evidence type="ECO:0000256" key="5">
    <source>
        <dbReference type="ARBA" id="ARBA00022692"/>
    </source>
</evidence>
<dbReference type="GO" id="GO:0005506">
    <property type="term" value="F:iron ion binding"/>
    <property type="evidence" value="ECO:0007669"/>
    <property type="project" value="InterPro"/>
</dbReference>
<reference evidence="12 13" key="1">
    <citation type="journal article" date="2020" name="Genomics">
        <title>Complete, high-quality genomes from long-read metagenomic sequencing of two wolf lichen thalli reveals enigmatic genome architecture.</title>
        <authorList>
            <person name="McKenzie S.K."/>
            <person name="Walston R.F."/>
            <person name="Allen J.L."/>
        </authorList>
    </citation>
    <scope>NUCLEOTIDE SEQUENCE [LARGE SCALE GENOMIC DNA]</scope>
    <source>
        <strain evidence="12">WasteWater2</strain>
    </source>
</reference>
<evidence type="ECO:0000256" key="9">
    <source>
        <dbReference type="ARBA" id="ARBA00023004"/>
    </source>
</evidence>
<proteinExistence type="inferred from homology"/>
<dbReference type="GO" id="GO:0004497">
    <property type="term" value="F:monooxygenase activity"/>
    <property type="evidence" value="ECO:0007669"/>
    <property type="project" value="UniProtKB-KW"/>
</dbReference>
<comment type="caution">
    <text evidence="12">The sequence shown here is derived from an EMBL/GenBank/DDBJ whole genome shotgun (WGS) entry which is preliminary data.</text>
</comment>
<dbReference type="GO" id="GO:0016705">
    <property type="term" value="F:oxidoreductase activity, acting on paired donors, with incorporation or reduction of molecular oxygen"/>
    <property type="evidence" value="ECO:0007669"/>
    <property type="project" value="InterPro"/>
</dbReference>
<dbReference type="InterPro" id="IPR002403">
    <property type="entry name" value="Cyt_P450_E_grp-IV"/>
</dbReference>
<keyword evidence="7" id="KW-1133">Transmembrane helix</keyword>
<keyword evidence="8" id="KW-0560">Oxidoreductase</keyword>
<keyword evidence="6" id="KW-0479">Metal-binding</keyword>
<evidence type="ECO:0000256" key="1">
    <source>
        <dbReference type="ARBA" id="ARBA00001971"/>
    </source>
</evidence>
<evidence type="ECO:0000313" key="13">
    <source>
        <dbReference type="Proteomes" id="UP000578531"/>
    </source>
</evidence>
<evidence type="ECO:0000256" key="4">
    <source>
        <dbReference type="ARBA" id="ARBA00022617"/>
    </source>
</evidence>
<protein>
    <recommendedName>
        <fullName evidence="14">Cytochrome P450</fullName>
    </recommendedName>
</protein>
<comment type="cofactor">
    <cofactor evidence="1">
        <name>heme</name>
        <dbReference type="ChEBI" id="CHEBI:30413"/>
    </cofactor>
</comment>
<comment type="subcellular location">
    <subcellularLocation>
        <location evidence="2">Membrane</location>
    </subcellularLocation>
</comment>
<keyword evidence="4" id="KW-0349">Heme</keyword>
<dbReference type="EMBL" id="JACCJC010000008">
    <property type="protein sequence ID" value="KAF6238582.1"/>
    <property type="molecule type" value="Genomic_DNA"/>
</dbReference>
<dbReference type="Pfam" id="PF00067">
    <property type="entry name" value="p450"/>
    <property type="match status" value="1"/>
</dbReference>
<evidence type="ECO:0000256" key="2">
    <source>
        <dbReference type="ARBA" id="ARBA00004370"/>
    </source>
</evidence>
<dbReference type="AlphaFoldDB" id="A0A8H6G195"/>